<evidence type="ECO:0008006" key="4">
    <source>
        <dbReference type="Google" id="ProtNLM"/>
    </source>
</evidence>
<name>A0AA41VQV1_PAPNU</name>
<proteinExistence type="predicted"/>
<dbReference type="Pfam" id="PF00227">
    <property type="entry name" value="Proteasome"/>
    <property type="match status" value="1"/>
</dbReference>
<dbReference type="GO" id="GO:0051603">
    <property type="term" value="P:proteolysis involved in protein catabolic process"/>
    <property type="evidence" value="ECO:0007669"/>
    <property type="project" value="InterPro"/>
</dbReference>
<dbReference type="PANTHER" id="PTHR11599">
    <property type="entry name" value="PROTEASOME SUBUNIT ALPHA/BETA"/>
    <property type="match status" value="1"/>
</dbReference>
<sequence>MWILVGTTVVAFKTRLGIIVGVDSLVSSRPEIGPDGTAGDIVSRNYNKYFEISHNCACGMAGNLGKAETVLERARTQWRFKVNYNNVTETPAEIAKYLQHQMQSVQPFGGPASNVDIITAGFDDNQVASIYTTNAKTCLPEDKEAIGSGAVRARVILNEEGAYDYEMSEDAAKNLARRAITYAGLGDVCTGGNSIKVFLITYHGMKKLSDDTYEELVKLYYGAGPMEVDKPQ</sequence>
<organism evidence="2 3">
    <name type="scientific">Papaver nudicaule</name>
    <name type="common">Iceland poppy</name>
    <dbReference type="NCBI Taxonomy" id="74823"/>
    <lineage>
        <taxon>Eukaryota</taxon>
        <taxon>Viridiplantae</taxon>
        <taxon>Streptophyta</taxon>
        <taxon>Embryophyta</taxon>
        <taxon>Tracheophyta</taxon>
        <taxon>Spermatophyta</taxon>
        <taxon>Magnoliopsida</taxon>
        <taxon>Ranunculales</taxon>
        <taxon>Papaveraceae</taxon>
        <taxon>Papaveroideae</taxon>
        <taxon>Papaver</taxon>
    </lineage>
</organism>
<keyword evidence="1" id="KW-0647">Proteasome</keyword>
<accession>A0AA41VQV1</accession>
<keyword evidence="3" id="KW-1185">Reference proteome</keyword>
<protein>
    <recommendedName>
        <fullName evidence="4">Proteasome endopeptidase complex</fullName>
    </recommendedName>
</protein>
<dbReference type="Proteomes" id="UP001177140">
    <property type="component" value="Unassembled WGS sequence"/>
</dbReference>
<evidence type="ECO:0000313" key="3">
    <source>
        <dbReference type="Proteomes" id="UP001177140"/>
    </source>
</evidence>
<reference evidence="2" key="1">
    <citation type="submission" date="2022-03" db="EMBL/GenBank/DDBJ databases">
        <title>A functionally conserved STORR gene fusion in Papaver species that diverged 16.8 million years ago.</title>
        <authorList>
            <person name="Catania T."/>
        </authorList>
    </citation>
    <scope>NUCLEOTIDE SEQUENCE</scope>
    <source>
        <strain evidence="2">S-191538</strain>
    </source>
</reference>
<dbReference type="GO" id="GO:0005839">
    <property type="term" value="C:proteasome core complex"/>
    <property type="evidence" value="ECO:0007669"/>
    <property type="project" value="InterPro"/>
</dbReference>
<evidence type="ECO:0000256" key="1">
    <source>
        <dbReference type="ARBA" id="ARBA00022942"/>
    </source>
</evidence>
<dbReference type="AlphaFoldDB" id="A0AA41VQV1"/>
<dbReference type="InterPro" id="IPR029055">
    <property type="entry name" value="Ntn_hydrolases_N"/>
</dbReference>
<evidence type="ECO:0000313" key="2">
    <source>
        <dbReference type="EMBL" id="MCL7045806.1"/>
    </source>
</evidence>
<dbReference type="InterPro" id="IPR050115">
    <property type="entry name" value="Proteasome_alpha"/>
</dbReference>
<dbReference type="SUPFAM" id="SSF56235">
    <property type="entry name" value="N-terminal nucleophile aminohydrolases (Ntn hydrolases)"/>
    <property type="match status" value="1"/>
</dbReference>
<dbReference type="EMBL" id="JAJJMA010274020">
    <property type="protein sequence ID" value="MCL7045806.1"/>
    <property type="molecule type" value="Genomic_DNA"/>
</dbReference>
<dbReference type="Gene3D" id="3.60.20.10">
    <property type="entry name" value="Glutamine Phosphoribosylpyrophosphate, subunit 1, domain 1"/>
    <property type="match status" value="1"/>
</dbReference>
<dbReference type="InterPro" id="IPR001353">
    <property type="entry name" value="Proteasome_sua/b"/>
</dbReference>
<gene>
    <name evidence="2" type="ORF">MKW94_027843</name>
</gene>
<comment type="caution">
    <text evidence="2">The sequence shown here is derived from an EMBL/GenBank/DDBJ whole genome shotgun (WGS) entry which is preliminary data.</text>
</comment>
<feature type="non-terminal residue" evidence="2">
    <location>
        <position position="232"/>
    </location>
</feature>